<dbReference type="InterPro" id="IPR036879">
    <property type="entry name" value="TF_MADSbox_sf"/>
</dbReference>
<comment type="caution">
    <text evidence="7">The sequence shown here is derived from an EMBL/GenBank/DDBJ whole genome shotgun (WGS) entry which is preliminary data.</text>
</comment>
<organism evidence="7 8">
    <name type="scientific">Abeliophyllum distichum</name>
    <dbReference type="NCBI Taxonomy" id="126358"/>
    <lineage>
        <taxon>Eukaryota</taxon>
        <taxon>Viridiplantae</taxon>
        <taxon>Streptophyta</taxon>
        <taxon>Embryophyta</taxon>
        <taxon>Tracheophyta</taxon>
        <taxon>Spermatophyta</taxon>
        <taxon>Magnoliopsida</taxon>
        <taxon>eudicotyledons</taxon>
        <taxon>Gunneridae</taxon>
        <taxon>Pentapetalae</taxon>
        <taxon>asterids</taxon>
        <taxon>lamiids</taxon>
        <taxon>Lamiales</taxon>
        <taxon>Oleaceae</taxon>
        <taxon>Forsythieae</taxon>
        <taxon>Abeliophyllum</taxon>
    </lineage>
</organism>
<dbReference type="PANTHER" id="PTHR48019">
    <property type="entry name" value="SERUM RESPONSE FACTOR HOMOLOG"/>
    <property type="match status" value="1"/>
</dbReference>
<evidence type="ECO:0000256" key="2">
    <source>
        <dbReference type="ARBA" id="ARBA00023015"/>
    </source>
</evidence>
<dbReference type="InterPro" id="IPR002100">
    <property type="entry name" value="TF_MADSbox"/>
</dbReference>
<dbReference type="GO" id="GO:0003677">
    <property type="term" value="F:DNA binding"/>
    <property type="evidence" value="ECO:0007669"/>
    <property type="project" value="UniProtKB-KW"/>
</dbReference>
<dbReference type="GO" id="GO:0005634">
    <property type="term" value="C:nucleus"/>
    <property type="evidence" value="ECO:0007669"/>
    <property type="project" value="UniProtKB-SubCell"/>
</dbReference>
<evidence type="ECO:0000259" key="6">
    <source>
        <dbReference type="PROSITE" id="PS50066"/>
    </source>
</evidence>
<dbReference type="CDD" id="cd00120">
    <property type="entry name" value="MADS"/>
    <property type="match status" value="1"/>
</dbReference>
<evidence type="ECO:0000256" key="3">
    <source>
        <dbReference type="ARBA" id="ARBA00023125"/>
    </source>
</evidence>
<dbReference type="EMBL" id="JBFOLK010000012">
    <property type="protein sequence ID" value="KAL2471346.1"/>
    <property type="molecule type" value="Genomic_DNA"/>
</dbReference>
<protein>
    <submittedName>
        <fullName evidence="7">MADS-box domain-containing protein</fullName>
    </submittedName>
</protein>
<proteinExistence type="predicted"/>
<evidence type="ECO:0000313" key="8">
    <source>
        <dbReference type="Proteomes" id="UP001604336"/>
    </source>
</evidence>
<dbReference type="Gene3D" id="3.40.1810.10">
    <property type="entry name" value="Transcription factor, MADS-box"/>
    <property type="match status" value="1"/>
</dbReference>
<gene>
    <name evidence="7" type="ORF">Adt_39482</name>
</gene>
<evidence type="ECO:0000313" key="7">
    <source>
        <dbReference type="EMBL" id="KAL2471346.1"/>
    </source>
</evidence>
<dbReference type="PROSITE" id="PS50066">
    <property type="entry name" value="MADS_BOX_2"/>
    <property type="match status" value="1"/>
</dbReference>
<dbReference type="AlphaFoldDB" id="A0ABD1Q5B6"/>
<evidence type="ECO:0000256" key="4">
    <source>
        <dbReference type="ARBA" id="ARBA00023163"/>
    </source>
</evidence>
<dbReference type="Proteomes" id="UP001604336">
    <property type="component" value="Unassembled WGS sequence"/>
</dbReference>
<feature type="domain" description="MADS-box" evidence="6">
    <location>
        <begin position="1"/>
        <end position="48"/>
    </location>
</feature>
<sequence length="108" mass="12468">MTRGKLKFEYISNDSERKASFRKRKKGLLNKAHELCALCGVEACAIIFCPMNLSQFGPNHWMLGKLFPDFGNCQKWNRLEECSTKNPILIKGFRSLKNKPRSCRGRTK</sequence>
<evidence type="ECO:0000256" key="5">
    <source>
        <dbReference type="ARBA" id="ARBA00023242"/>
    </source>
</evidence>
<dbReference type="SMART" id="SM00432">
    <property type="entry name" value="MADS"/>
    <property type="match status" value="1"/>
</dbReference>
<dbReference type="PRINTS" id="PR00404">
    <property type="entry name" value="MADSDOMAIN"/>
</dbReference>
<keyword evidence="8" id="KW-1185">Reference proteome</keyword>
<reference evidence="8" key="1">
    <citation type="submission" date="2024-07" db="EMBL/GenBank/DDBJ databases">
        <title>Two chromosome-level genome assemblies of Korean endemic species Abeliophyllum distichum and Forsythia ovata (Oleaceae).</title>
        <authorList>
            <person name="Jang H."/>
        </authorList>
    </citation>
    <scope>NUCLEOTIDE SEQUENCE [LARGE SCALE GENOMIC DNA]</scope>
</reference>
<keyword evidence="2" id="KW-0805">Transcription regulation</keyword>
<keyword evidence="4" id="KW-0804">Transcription</keyword>
<dbReference type="Pfam" id="PF00319">
    <property type="entry name" value="SRF-TF"/>
    <property type="match status" value="1"/>
</dbReference>
<evidence type="ECO:0000256" key="1">
    <source>
        <dbReference type="ARBA" id="ARBA00004123"/>
    </source>
</evidence>
<dbReference type="InterPro" id="IPR050142">
    <property type="entry name" value="MADS-box/MEF2_TF"/>
</dbReference>
<keyword evidence="5" id="KW-0539">Nucleus</keyword>
<comment type="subcellular location">
    <subcellularLocation>
        <location evidence="1">Nucleus</location>
    </subcellularLocation>
</comment>
<dbReference type="SUPFAM" id="SSF55455">
    <property type="entry name" value="SRF-like"/>
    <property type="match status" value="1"/>
</dbReference>
<keyword evidence="3" id="KW-0238">DNA-binding</keyword>
<name>A0ABD1Q5B6_9LAMI</name>
<accession>A0ABD1Q5B6</accession>